<reference evidence="2 3" key="1">
    <citation type="submission" date="2019-12" db="EMBL/GenBank/DDBJ databases">
        <title>Paenibacillus sp. nov. sp. isolated from soil.</title>
        <authorList>
            <person name="Kim J."/>
            <person name="Jeong S.E."/>
            <person name="Jung H.S."/>
            <person name="Jeon C.O."/>
        </authorList>
    </citation>
    <scope>NUCLEOTIDE SEQUENCE [LARGE SCALE GENOMIC DNA]</scope>
    <source>
        <strain evidence="2 3">5J-6</strain>
    </source>
</reference>
<sequence length="243" mass="27610">MLLIAHRCGTDRYPELSLESSKLSLELGADYVEMDIRFTKDNVPVISHDEDALRLFGNPAKINELSAEQFSSLCYVDDHQLHPHTLEEVLSSDVAPILFHIKEGGERLTQILACIRKYGYEDKVIMGVMTSEDVRSVKQFNRNVQVLAFMPSKDLASEFITNDADVIRLWERWVDEEAVRIIHEAGKQVWVMAGYKGTVGYTSPENLLGWKRMGINGVLIDKVEETKSLLMNAMTEFQSDLPM</sequence>
<dbReference type="Proteomes" id="UP000481087">
    <property type="component" value="Unassembled WGS sequence"/>
</dbReference>
<gene>
    <name evidence="2" type="ORF">GQF01_03100</name>
</gene>
<dbReference type="Gene3D" id="3.20.20.190">
    <property type="entry name" value="Phosphatidylinositol (PI) phosphodiesterase"/>
    <property type="match status" value="1"/>
</dbReference>
<dbReference type="Pfam" id="PF03009">
    <property type="entry name" value="GDPD"/>
    <property type="match status" value="1"/>
</dbReference>
<accession>A0A6L8UUT8</accession>
<dbReference type="InterPro" id="IPR030395">
    <property type="entry name" value="GP_PDE_dom"/>
</dbReference>
<dbReference type="InterPro" id="IPR017946">
    <property type="entry name" value="PLC-like_Pdiesterase_TIM-brl"/>
</dbReference>
<dbReference type="PANTHER" id="PTHR46211">
    <property type="entry name" value="GLYCEROPHOSPHORYL DIESTER PHOSPHODIESTERASE"/>
    <property type="match status" value="1"/>
</dbReference>
<keyword evidence="3" id="KW-1185">Reference proteome</keyword>
<dbReference type="GO" id="GO:0006629">
    <property type="term" value="P:lipid metabolic process"/>
    <property type="evidence" value="ECO:0007669"/>
    <property type="project" value="InterPro"/>
</dbReference>
<dbReference type="RefSeq" id="WP_161405430.1">
    <property type="nucleotide sequence ID" value="NZ_WTUZ01000007.1"/>
</dbReference>
<dbReference type="PANTHER" id="PTHR46211:SF1">
    <property type="entry name" value="GLYCEROPHOSPHODIESTER PHOSPHODIESTERASE, CYTOPLASMIC"/>
    <property type="match status" value="1"/>
</dbReference>
<feature type="domain" description="GP-PDE" evidence="1">
    <location>
        <begin position="1"/>
        <end position="230"/>
    </location>
</feature>
<dbReference type="EMBL" id="WTUZ01000007">
    <property type="protein sequence ID" value="MZQ81122.1"/>
    <property type="molecule type" value="Genomic_DNA"/>
</dbReference>
<comment type="caution">
    <text evidence="2">The sequence shown here is derived from an EMBL/GenBank/DDBJ whole genome shotgun (WGS) entry which is preliminary data.</text>
</comment>
<dbReference type="GO" id="GO:0008081">
    <property type="term" value="F:phosphoric diester hydrolase activity"/>
    <property type="evidence" value="ECO:0007669"/>
    <property type="project" value="InterPro"/>
</dbReference>
<protein>
    <recommendedName>
        <fullName evidence="1">GP-PDE domain-containing protein</fullName>
    </recommendedName>
</protein>
<proteinExistence type="predicted"/>
<evidence type="ECO:0000313" key="3">
    <source>
        <dbReference type="Proteomes" id="UP000481087"/>
    </source>
</evidence>
<evidence type="ECO:0000313" key="2">
    <source>
        <dbReference type="EMBL" id="MZQ81122.1"/>
    </source>
</evidence>
<evidence type="ECO:0000259" key="1">
    <source>
        <dbReference type="PROSITE" id="PS51704"/>
    </source>
</evidence>
<dbReference type="AlphaFoldDB" id="A0A6L8UUT8"/>
<name>A0A6L8UUT8_9BACL</name>
<organism evidence="2 3">
    <name type="scientific">Paenibacillus silvestris</name>
    <dbReference type="NCBI Taxonomy" id="2606219"/>
    <lineage>
        <taxon>Bacteria</taxon>
        <taxon>Bacillati</taxon>
        <taxon>Bacillota</taxon>
        <taxon>Bacilli</taxon>
        <taxon>Bacillales</taxon>
        <taxon>Paenibacillaceae</taxon>
        <taxon>Paenibacillus</taxon>
    </lineage>
</organism>
<dbReference type="PROSITE" id="PS51704">
    <property type="entry name" value="GP_PDE"/>
    <property type="match status" value="1"/>
</dbReference>
<dbReference type="SUPFAM" id="SSF51695">
    <property type="entry name" value="PLC-like phosphodiesterases"/>
    <property type="match status" value="1"/>
</dbReference>